<sequence length="81" mass="8991">MKLQQVSLPEGQNYSFVIVTYRVSPAKIVQALPHEPLFIPEFSIAIQVTSSLLSALLQSTLQYQTSSVKSREFIEFSGICG</sequence>
<evidence type="ECO:0000313" key="1">
    <source>
        <dbReference type="EMBL" id="KAH3860513.1"/>
    </source>
</evidence>
<keyword evidence="2" id="KW-1185">Reference proteome</keyword>
<protein>
    <submittedName>
        <fullName evidence="1">Uncharacterized protein</fullName>
    </submittedName>
</protein>
<organism evidence="1 2">
    <name type="scientific">Dreissena polymorpha</name>
    <name type="common">Zebra mussel</name>
    <name type="synonym">Mytilus polymorpha</name>
    <dbReference type="NCBI Taxonomy" id="45954"/>
    <lineage>
        <taxon>Eukaryota</taxon>
        <taxon>Metazoa</taxon>
        <taxon>Spiralia</taxon>
        <taxon>Lophotrochozoa</taxon>
        <taxon>Mollusca</taxon>
        <taxon>Bivalvia</taxon>
        <taxon>Autobranchia</taxon>
        <taxon>Heteroconchia</taxon>
        <taxon>Euheterodonta</taxon>
        <taxon>Imparidentia</taxon>
        <taxon>Neoheterodontei</taxon>
        <taxon>Myida</taxon>
        <taxon>Dreissenoidea</taxon>
        <taxon>Dreissenidae</taxon>
        <taxon>Dreissena</taxon>
    </lineage>
</organism>
<reference evidence="1" key="1">
    <citation type="journal article" date="2019" name="bioRxiv">
        <title>The Genome of the Zebra Mussel, Dreissena polymorpha: A Resource for Invasive Species Research.</title>
        <authorList>
            <person name="McCartney M.A."/>
            <person name="Auch B."/>
            <person name="Kono T."/>
            <person name="Mallez S."/>
            <person name="Zhang Y."/>
            <person name="Obille A."/>
            <person name="Becker A."/>
            <person name="Abrahante J.E."/>
            <person name="Garbe J."/>
            <person name="Badalamenti J.P."/>
            <person name="Herman A."/>
            <person name="Mangelson H."/>
            <person name="Liachko I."/>
            <person name="Sullivan S."/>
            <person name="Sone E.D."/>
            <person name="Koren S."/>
            <person name="Silverstein K.A.T."/>
            <person name="Beckman K.B."/>
            <person name="Gohl D.M."/>
        </authorList>
    </citation>
    <scope>NUCLEOTIDE SEQUENCE</scope>
    <source>
        <strain evidence="1">Duluth1</strain>
        <tissue evidence="1">Whole animal</tissue>
    </source>
</reference>
<name>A0A9D4LL26_DREPO</name>
<accession>A0A9D4LL26</accession>
<gene>
    <name evidence="1" type="ORF">DPMN_023414</name>
</gene>
<evidence type="ECO:0000313" key="2">
    <source>
        <dbReference type="Proteomes" id="UP000828390"/>
    </source>
</evidence>
<dbReference type="Proteomes" id="UP000828390">
    <property type="component" value="Unassembled WGS sequence"/>
</dbReference>
<dbReference type="AlphaFoldDB" id="A0A9D4LL26"/>
<proteinExistence type="predicted"/>
<reference evidence="1" key="2">
    <citation type="submission" date="2020-11" db="EMBL/GenBank/DDBJ databases">
        <authorList>
            <person name="McCartney M.A."/>
            <person name="Auch B."/>
            <person name="Kono T."/>
            <person name="Mallez S."/>
            <person name="Becker A."/>
            <person name="Gohl D.M."/>
            <person name="Silverstein K.A.T."/>
            <person name="Koren S."/>
            <person name="Bechman K.B."/>
            <person name="Herman A."/>
            <person name="Abrahante J.E."/>
            <person name="Garbe J."/>
        </authorList>
    </citation>
    <scope>NUCLEOTIDE SEQUENCE</scope>
    <source>
        <strain evidence="1">Duluth1</strain>
        <tissue evidence="1">Whole animal</tissue>
    </source>
</reference>
<dbReference type="EMBL" id="JAIWYP010000002">
    <property type="protein sequence ID" value="KAH3860513.1"/>
    <property type="molecule type" value="Genomic_DNA"/>
</dbReference>
<comment type="caution">
    <text evidence="1">The sequence shown here is derived from an EMBL/GenBank/DDBJ whole genome shotgun (WGS) entry which is preliminary data.</text>
</comment>